<evidence type="ECO:0000313" key="11">
    <source>
        <dbReference type="Proteomes" id="UP000646745"/>
    </source>
</evidence>
<keyword evidence="2 7" id="KW-0812">Transmembrane</keyword>
<protein>
    <submittedName>
        <fullName evidence="10">Thiol reductant ABC exporter subunit CydC</fullName>
    </submittedName>
</protein>
<evidence type="ECO:0000256" key="2">
    <source>
        <dbReference type="ARBA" id="ARBA00022692"/>
    </source>
</evidence>
<dbReference type="RefSeq" id="WP_229808922.1">
    <property type="nucleotide sequence ID" value="NZ_BMZI01000002.1"/>
</dbReference>
<dbReference type="PROSITE" id="PS00211">
    <property type="entry name" value="ABC_TRANSPORTER_1"/>
    <property type="match status" value="1"/>
</dbReference>
<keyword evidence="3" id="KW-0547">Nucleotide-binding</keyword>
<dbReference type="SUPFAM" id="SSF90123">
    <property type="entry name" value="ABC transporter transmembrane region"/>
    <property type="match status" value="1"/>
</dbReference>
<evidence type="ECO:0000313" key="10">
    <source>
        <dbReference type="EMBL" id="GHB13241.1"/>
    </source>
</evidence>
<dbReference type="InterPro" id="IPR014223">
    <property type="entry name" value="ABC_CydC/D"/>
</dbReference>
<keyword evidence="6 7" id="KW-0472">Membrane</keyword>
<name>A0ABQ3DU23_9GAMM</name>
<feature type="transmembrane region" description="Helical" evidence="7">
    <location>
        <begin position="286"/>
        <end position="307"/>
    </location>
</feature>
<keyword evidence="11" id="KW-1185">Reference proteome</keyword>
<keyword evidence="5 7" id="KW-1133">Transmembrane helix</keyword>
<dbReference type="InterPro" id="IPR039421">
    <property type="entry name" value="Type_1_exporter"/>
</dbReference>
<dbReference type="Pfam" id="PF00664">
    <property type="entry name" value="ABC_membrane"/>
    <property type="match status" value="1"/>
</dbReference>
<dbReference type="PROSITE" id="PS50893">
    <property type="entry name" value="ABC_TRANSPORTER_2"/>
    <property type="match status" value="1"/>
</dbReference>
<evidence type="ECO:0000256" key="3">
    <source>
        <dbReference type="ARBA" id="ARBA00022741"/>
    </source>
</evidence>
<organism evidence="10 11">
    <name type="scientific">Salinicola rhizosphaerae</name>
    <dbReference type="NCBI Taxonomy" id="1443141"/>
    <lineage>
        <taxon>Bacteria</taxon>
        <taxon>Pseudomonadati</taxon>
        <taxon>Pseudomonadota</taxon>
        <taxon>Gammaproteobacteria</taxon>
        <taxon>Oceanospirillales</taxon>
        <taxon>Halomonadaceae</taxon>
        <taxon>Salinicola</taxon>
    </lineage>
</organism>
<feature type="transmembrane region" description="Helical" evidence="7">
    <location>
        <begin position="252"/>
        <end position="274"/>
    </location>
</feature>
<dbReference type="NCBIfam" id="TIGR02868">
    <property type="entry name" value="CydC"/>
    <property type="match status" value="1"/>
</dbReference>
<dbReference type="PROSITE" id="PS51257">
    <property type="entry name" value="PROKAR_LIPOPROTEIN"/>
    <property type="match status" value="1"/>
</dbReference>
<dbReference type="PANTHER" id="PTHR24221:SF654">
    <property type="entry name" value="ATP-BINDING CASSETTE SUB-FAMILY B MEMBER 6"/>
    <property type="match status" value="1"/>
</dbReference>
<dbReference type="InterPro" id="IPR003439">
    <property type="entry name" value="ABC_transporter-like_ATP-bd"/>
</dbReference>
<evidence type="ECO:0000259" key="9">
    <source>
        <dbReference type="PROSITE" id="PS50929"/>
    </source>
</evidence>
<sequence length="561" mass="60422">MKTGMNDMRRLMRLFRPYRIWVVGGIALGCVVILANVALLALSGWFIAGMALAGLGPQSISYFAPAALIRGLAILRTGARYGERLVTHEATLRFLAELRVWFYERLEPLGPAAMDSWRGGDLLARIRSDIDSLDNFYLRILAPVINALICSIVIVAGLALYDGRVAALDLVALLLAVLVIPLMVQKFAASAGRGLTEIRSALDSAATDTTRGLGELFVLGAFERQRARVLELGERLIAAQRRQMWVGAIGRALSGLVGNLAMWGALVLVIPLVAAGDMPGPQLAMLALWVLASFEAVAPLPMAFAAFGETAAAARRIFEIADATPAVRAPDAAIAKVPACFDLTLTDVSMRYRPESDWALQDFSLSLAEGESVGLVGESGAGKSTLLALVQRFREFQSGEITIGGVDLREISEATLRQTISVVAQRTHLFNASIRDNLLLAKPDASDDELHHALKLAGLEDEISNFPDGLDTLVGEVGTRLSGGQARRVAIARAFLRDARILLLDEPTEGLDADSEARVLEALGKLMQGKTTLLVSHWPRALAFVGRVEKVGHEPLHESRS</sequence>
<dbReference type="SMART" id="SM00382">
    <property type="entry name" value="AAA"/>
    <property type="match status" value="1"/>
</dbReference>
<gene>
    <name evidence="10" type="primary">cydC</name>
    <name evidence="10" type="ORF">GCM10009038_09270</name>
</gene>
<dbReference type="CDD" id="cd18585">
    <property type="entry name" value="ABC_6TM_CydC"/>
    <property type="match status" value="1"/>
</dbReference>
<dbReference type="Pfam" id="PF00005">
    <property type="entry name" value="ABC_tran"/>
    <property type="match status" value="1"/>
</dbReference>
<dbReference type="InterPro" id="IPR027417">
    <property type="entry name" value="P-loop_NTPase"/>
</dbReference>
<proteinExistence type="predicted"/>
<evidence type="ECO:0000256" key="1">
    <source>
        <dbReference type="ARBA" id="ARBA00004651"/>
    </source>
</evidence>
<dbReference type="Proteomes" id="UP000646745">
    <property type="component" value="Unassembled WGS sequence"/>
</dbReference>
<dbReference type="PROSITE" id="PS50929">
    <property type="entry name" value="ABC_TM1F"/>
    <property type="match status" value="1"/>
</dbReference>
<feature type="transmembrane region" description="Helical" evidence="7">
    <location>
        <begin position="165"/>
        <end position="184"/>
    </location>
</feature>
<evidence type="ECO:0000256" key="7">
    <source>
        <dbReference type="SAM" id="Phobius"/>
    </source>
</evidence>
<feature type="transmembrane region" description="Helical" evidence="7">
    <location>
        <begin position="20"/>
        <end position="47"/>
    </location>
</feature>
<feature type="domain" description="ABC transporter" evidence="8">
    <location>
        <begin position="343"/>
        <end position="560"/>
    </location>
</feature>
<feature type="transmembrane region" description="Helical" evidence="7">
    <location>
        <begin position="136"/>
        <end position="159"/>
    </location>
</feature>
<dbReference type="Gene3D" id="1.20.1560.10">
    <property type="entry name" value="ABC transporter type 1, transmembrane domain"/>
    <property type="match status" value="1"/>
</dbReference>
<evidence type="ECO:0000256" key="5">
    <source>
        <dbReference type="ARBA" id="ARBA00022989"/>
    </source>
</evidence>
<dbReference type="Gene3D" id="3.40.50.300">
    <property type="entry name" value="P-loop containing nucleotide triphosphate hydrolases"/>
    <property type="match status" value="1"/>
</dbReference>
<reference evidence="11" key="1">
    <citation type="journal article" date="2019" name="Int. J. Syst. Evol. Microbiol.">
        <title>The Global Catalogue of Microorganisms (GCM) 10K type strain sequencing project: providing services to taxonomists for standard genome sequencing and annotation.</title>
        <authorList>
            <consortium name="The Broad Institute Genomics Platform"/>
            <consortium name="The Broad Institute Genome Sequencing Center for Infectious Disease"/>
            <person name="Wu L."/>
            <person name="Ma J."/>
        </authorList>
    </citation>
    <scope>NUCLEOTIDE SEQUENCE [LARGE SCALE GENOMIC DNA]</scope>
    <source>
        <strain evidence="11">KCTC 32998</strain>
    </source>
</reference>
<dbReference type="PANTHER" id="PTHR24221">
    <property type="entry name" value="ATP-BINDING CASSETTE SUB-FAMILY B"/>
    <property type="match status" value="1"/>
</dbReference>
<dbReference type="InterPro" id="IPR011527">
    <property type="entry name" value="ABC1_TM_dom"/>
</dbReference>
<keyword evidence="4" id="KW-0067">ATP-binding</keyword>
<dbReference type="EMBL" id="BMZI01000002">
    <property type="protein sequence ID" value="GHB13241.1"/>
    <property type="molecule type" value="Genomic_DNA"/>
</dbReference>
<feature type="domain" description="ABC transmembrane type-1" evidence="9">
    <location>
        <begin position="23"/>
        <end position="309"/>
    </location>
</feature>
<evidence type="ECO:0000259" key="8">
    <source>
        <dbReference type="PROSITE" id="PS50893"/>
    </source>
</evidence>
<dbReference type="InterPro" id="IPR036640">
    <property type="entry name" value="ABC1_TM_sf"/>
</dbReference>
<comment type="subcellular location">
    <subcellularLocation>
        <location evidence="1">Cell membrane</location>
        <topology evidence="1">Multi-pass membrane protein</topology>
    </subcellularLocation>
</comment>
<dbReference type="InterPro" id="IPR003593">
    <property type="entry name" value="AAA+_ATPase"/>
</dbReference>
<feature type="transmembrane region" description="Helical" evidence="7">
    <location>
        <begin position="59"/>
        <end position="75"/>
    </location>
</feature>
<accession>A0ABQ3DU23</accession>
<dbReference type="InterPro" id="IPR017871">
    <property type="entry name" value="ABC_transporter-like_CS"/>
</dbReference>
<comment type="caution">
    <text evidence="10">The sequence shown here is derived from an EMBL/GenBank/DDBJ whole genome shotgun (WGS) entry which is preliminary data.</text>
</comment>
<evidence type="ECO:0000256" key="4">
    <source>
        <dbReference type="ARBA" id="ARBA00022840"/>
    </source>
</evidence>
<evidence type="ECO:0000256" key="6">
    <source>
        <dbReference type="ARBA" id="ARBA00023136"/>
    </source>
</evidence>
<dbReference type="SUPFAM" id="SSF52540">
    <property type="entry name" value="P-loop containing nucleoside triphosphate hydrolases"/>
    <property type="match status" value="1"/>
</dbReference>